<dbReference type="AlphaFoldDB" id="A0A1A9UJD4"/>
<evidence type="ECO:0000256" key="1">
    <source>
        <dbReference type="SAM" id="Coils"/>
    </source>
</evidence>
<proteinExistence type="predicted"/>
<dbReference type="VEuPathDB" id="VectorBase:GAUT006710"/>
<keyword evidence="2" id="KW-0812">Transmembrane</keyword>
<keyword evidence="2" id="KW-0472">Membrane</keyword>
<feature type="coiled-coil region" evidence="1">
    <location>
        <begin position="2"/>
        <end position="32"/>
    </location>
</feature>
<reference evidence="3" key="1">
    <citation type="submission" date="2020-05" db="UniProtKB">
        <authorList>
            <consortium name="EnsemblMetazoa"/>
        </authorList>
    </citation>
    <scope>IDENTIFICATION</scope>
    <source>
        <strain evidence="3">TTRI</strain>
    </source>
</reference>
<evidence type="ECO:0000313" key="3">
    <source>
        <dbReference type="EnsemblMetazoa" id="GAUT006710-PA"/>
    </source>
</evidence>
<organism evidence="3 4">
    <name type="scientific">Glossina austeni</name>
    <name type="common">Savannah tsetse fly</name>
    <dbReference type="NCBI Taxonomy" id="7395"/>
    <lineage>
        <taxon>Eukaryota</taxon>
        <taxon>Metazoa</taxon>
        <taxon>Ecdysozoa</taxon>
        <taxon>Arthropoda</taxon>
        <taxon>Hexapoda</taxon>
        <taxon>Insecta</taxon>
        <taxon>Pterygota</taxon>
        <taxon>Neoptera</taxon>
        <taxon>Endopterygota</taxon>
        <taxon>Diptera</taxon>
        <taxon>Brachycera</taxon>
        <taxon>Muscomorpha</taxon>
        <taxon>Hippoboscoidea</taxon>
        <taxon>Glossinidae</taxon>
        <taxon>Glossina</taxon>
    </lineage>
</organism>
<evidence type="ECO:0000313" key="4">
    <source>
        <dbReference type="Proteomes" id="UP000078200"/>
    </source>
</evidence>
<accession>A0A1A9UJD4</accession>
<keyword evidence="2" id="KW-1133">Transmembrane helix</keyword>
<protein>
    <submittedName>
        <fullName evidence="3">Uncharacterized protein</fullName>
    </submittedName>
</protein>
<feature type="transmembrane region" description="Helical" evidence="2">
    <location>
        <begin position="31"/>
        <end position="48"/>
    </location>
</feature>
<dbReference type="EnsemblMetazoa" id="GAUT006710-RA">
    <property type="protein sequence ID" value="GAUT006710-PA"/>
    <property type="gene ID" value="GAUT006710"/>
</dbReference>
<dbReference type="STRING" id="7395.A0A1A9UJD4"/>
<keyword evidence="4" id="KW-1185">Reference proteome</keyword>
<dbReference type="Proteomes" id="UP000078200">
    <property type="component" value="Unassembled WGS sequence"/>
</dbReference>
<name>A0A1A9UJD4_GLOAU</name>
<evidence type="ECO:0000256" key="2">
    <source>
        <dbReference type="SAM" id="Phobius"/>
    </source>
</evidence>
<sequence length="216" mass="24887">MYKILLQQYQQLQQLQQKQQKQQKQQQTQQQLIIILIILCVMIAEMHATTIRRLSRKPDIELDSEINEPHINLLRHSTWENNNTIPTPTMIFNIMLNAIQQVPPSAGGVATLHDLNMKIYGDGVEHKLPPVLERIIQRIQTYFSVYRYTDTTKPVHLMFWPYKETTTSSAIVTTTTTTTTTTTMTIKPIKTTKTTKPPQAQLTTTNTLNQLSVNKN</sequence>
<keyword evidence="1" id="KW-0175">Coiled coil</keyword>